<reference evidence="6" key="1">
    <citation type="journal article" date="2016" name="J. Invertebr. Pathol.">
        <title>An alphabaculovirus isolated from dead Lymantria dispar larvae shows high genetic similarity to baculovirus previously isolated from Lymantria monacha - An example of adaptation to a new host.</title>
        <authorList>
            <person name="Rabalski L."/>
            <person name="Krejmer-Rabalska M."/>
            <person name="Skrzecz I."/>
            <person name="Wasag B."/>
            <person name="Szewczyk B."/>
        </authorList>
    </citation>
    <scope>NUCLEOTIDE SEQUENCE</scope>
    <source>
        <strain evidence="6">BNP</strain>
    </source>
</reference>
<dbReference type="EMBL" id="KU377538">
    <property type="protein sequence ID" value="ANS70925.1"/>
    <property type="molecule type" value="Genomic_DNA"/>
</dbReference>
<sequence length="195" mass="23027">MAYFSTKLCDGHPERVARNRNHCLTRSEVYALLRETINKRKHCGDTRNVCAHLFDEAFVDQIDYIRENLATAFIVVGDNCKERKCLAQHDTRFDRIFSLKQRSLQSEYQLSANRYGERFRFESGQRQRRCRPRREHERLAAQVREQQSEQDRVRDNPVQNSVVRKKEDSLSHQSVGGAQCRQEDGEARQEEQPQQ</sequence>
<dbReference type="GO" id="GO:0006355">
    <property type="term" value="P:regulation of DNA-templated transcription"/>
    <property type="evidence" value="ECO:0007669"/>
    <property type="project" value="InterPro"/>
</dbReference>
<evidence type="ECO:0000256" key="4">
    <source>
        <dbReference type="ARBA" id="ARBA00023163"/>
    </source>
</evidence>
<name>A0A1B1MR13_NPVLD</name>
<evidence type="ECO:0000256" key="3">
    <source>
        <dbReference type="ARBA" id="ARBA00023015"/>
    </source>
</evidence>
<dbReference type="GO" id="GO:0019058">
    <property type="term" value="P:viral life cycle"/>
    <property type="evidence" value="ECO:0007669"/>
    <property type="project" value="InterPro"/>
</dbReference>
<accession>A0A1B1MR13</accession>
<feature type="region of interest" description="Disordered" evidence="5">
    <location>
        <begin position="143"/>
        <end position="195"/>
    </location>
</feature>
<evidence type="ECO:0000256" key="5">
    <source>
        <dbReference type="SAM" id="MobiDB-lite"/>
    </source>
</evidence>
<dbReference type="Pfam" id="PF06385">
    <property type="entry name" value="Baculo_LEF-11"/>
    <property type="match status" value="1"/>
</dbReference>
<dbReference type="InterPro" id="IPR009429">
    <property type="entry name" value="Baculo_LEF-11"/>
</dbReference>
<keyword evidence="4" id="KW-0804">Transcription</keyword>
<feature type="compositionally biased region" description="Basic and acidic residues" evidence="5">
    <location>
        <begin position="181"/>
        <end position="195"/>
    </location>
</feature>
<proteinExistence type="inferred from homology"/>
<organismHost>
    <name type="scientific">Lepidoptera</name>
    <name type="common">moths &amp; butterflies</name>
    <dbReference type="NCBI Taxonomy" id="7088"/>
</organismHost>
<evidence type="ECO:0000313" key="6">
    <source>
        <dbReference type="EMBL" id="ANS70925.1"/>
    </source>
</evidence>
<comment type="similarity">
    <text evidence="1">Belongs to the baculoviridae LEF-11 family.</text>
</comment>
<evidence type="ECO:0000256" key="2">
    <source>
        <dbReference type="ARBA" id="ARBA00017118"/>
    </source>
</evidence>
<protein>
    <recommendedName>
        <fullName evidence="2">Late expression factor 11</fullName>
    </recommendedName>
</protein>
<feature type="compositionally biased region" description="Basic and acidic residues" evidence="5">
    <location>
        <begin position="146"/>
        <end position="155"/>
    </location>
</feature>
<evidence type="ECO:0000256" key="1">
    <source>
        <dbReference type="ARBA" id="ARBA00008271"/>
    </source>
</evidence>
<keyword evidence="3" id="KW-0805">Transcription regulation</keyword>
<organism evidence="6">
    <name type="scientific">Lymantria dispar multicapsid nuclear polyhedrosis virus</name>
    <name type="common">LdMNPV</name>
    <dbReference type="NCBI Taxonomy" id="10449"/>
    <lineage>
        <taxon>Viruses</taxon>
        <taxon>Viruses incertae sedis</taxon>
        <taxon>Naldaviricetes</taxon>
        <taxon>Lefavirales</taxon>
        <taxon>Baculoviridae</taxon>
        <taxon>Alphabaculovirus</taxon>
        <taxon>Alphabaculovirus lydisparis</taxon>
    </lineage>
</organism>